<comment type="caution">
    <text evidence="1">The sequence shown here is derived from an EMBL/GenBank/DDBJ whole genome shotgun (WGS) entry which is preliminary data.</text>
</comment>
<dbReference type="AlphaFoldDB" id="A0A9J6DB91"/>
<name>A0A9J6DB91_RHIMP</name>
<protein>
    <submittedName>
        <fullName evidence="1">Uncharacterized protein</fullName>
    </submittedName>
</protein>
<evidence type="ECO:0000313" key="1">
    <source>
        <dbReference type="EMBL" id="KAH8019194.1"/>
    </source>
</evidence>
<sequence length="160" mass="17928">MDCRRTCQTCGRVEAFEHVRVRRAAVDGPDRPTGKAGKRLLALALTVRRRRQDTEESGELRSPHGCCQLRTGPHEHLRSFLLPSYTRPLPPLQGTPLPPMLRARTRTVVPSTNISVSRLVFGNILRCTSTRAAMIVGHRKVIPSPTPERTEADVYNIKNN</sequence>
<accession>A0A9J6DB91</accession>
<organism evidence="1 2">
    <name type="scientific">Rhipicephalus microplus</name>
    <name type="common">Cattle tick</name>
    <name type="synonym">Boophilus microplus</name>
    <dbReference type="NCBI Taxonomy" id="6941"/>
    <lineage>
        <taxon>Eukaryota</taxon>
        <taxon>Metazoa</taxon>
        <taxon>Ecdysozoa</taxon>
        <taxon>Arthropoda</taxon>
        <taxon>Chelicerata</taxon>
        <taxon>Arachnida</taxon>
        <taxon>Acari</taxon>
        <taxon>Parasitiformes</taxon>
        <taxon>Ixodida</taxon>
        <taxon>Ixodoidea</taxon>
        <taxon>Ixodidae</taxon>
        <taxon>Rhipicephalinae</taxon>
        <taxon>Rhipicephalus</taxon>
        <taxon>Boophilus</taxon>
    </lineage>
</organism>
<reference evidence="1" key="1">
    <citation type="journal article" date="2020" name="Cell">
        <title>Large-Scale Comparative Analyses of Tick Genomes Elucidate Their Genetic Diversity and Vector Capacities.</title>
        <authorList>
            <consortium name="Tick Genome and Microbiome Consortium (TIGMIC)"/>
            <person name="Jia N."/>
            <person name="Wang J."/>
            <person name="Shi W."/>
            <person name="Du L."/>
            <person name="Sun Y."/>
            <person name="Zhan W."/>
            <person name="Jiang J.F."/>
            <person name="Wang Q."/>
            <person name="Zhang B."/>
            <person name="Ji P."/>
            <person name="Bell-Sakyi L."/>
            <person name="Cui X.M."/>
            <person name="Yuan T.T."/>
            <person name="Jiang B.G."/>
            <person name="Yang W.F."/>
            <person name="Lam T.T."/>
            <person name="Chang Q.C."/>
            <person name="Ding S.J."/>
            <person name="Wang X.J."/>
            <person name="Zhu J.G."/>
            <person name="Ruan X.D."/>
            <person name="Zhao L."/>
            <person name="Wei J.T."/>
            <person name="Ye R.Z."/>
            <person name="Que T.C."/>
            <person name="Du C.H."/>
            <person name="Zhou Y.H."/>
            <person name="Cheng J.X."/>
            <person name="Dai P.F."/>
            <person name="Guo W.B."/>
            <person name="Han X.H."/>
            <person name="Huang E.J."/>
            <person name="Li L.F."/>
            <person name="Wei W."/>
            <person name="Gao Y.C."/>
            <person name="Liu J.Z."/>
            <person name="Shao H.Z."/>
            <person name="Wang X."/>
            <person name="Wang C.C."/>
            <person name="Yang T.C."/>
            <person name="Huo Q.B."/>
            <person name="Li W."/>
            <person name="Chen H.Y."/>
            <person name="Chen S.E."/>
            <person name="Zhou L.G."/>
            <person name="Ni X.B."/>
            <person name="Tian J.H."/>
            <person name="Sheng Y."/>
            <person name="Liu T."/>
            <person name="Pan Y.S."/>
            <person name="Xia L.Y."/>
            <person name="Li J."/>
            <person name="Zhao F."/>
            <person name="Cao W.C."/>
        </authorList>
    </citation>
    <scope>NUCLEOTIDE SEQUENCE</scope>
    <source>
        <strain evidence="1">Rmic-2018</strain>
    </source>
</reference>
<dbReference type="EMBL" id="JABSTU010000010">
    <property type="protein sequence ID" value="KAH8019194.1"/>
    <property type="molecule type" value="Genomic_DNA"/>
</dbReference>
<dbReference type="Proteomes" id="UP000821866">
    <property type="component" value="Chromosome 8"/>
</dbReference>
<proteinExistence type="predicted"/>
<reference evidence="1" key="2">
    <citation type="submission" date="2021-09" db="EMBL/GenBank/DDBJ databases">
        <authorList>
            <person name="Jia N."/>
            <person name="Wang J."/>
            <person name="Shi W."/>
            <person name="Du L."/>
            <person name="Sun Y."/>
            <person name="Zhan W."/>
            <person name="Jiang J."/>
            <person name="Wang Q."/>
            <person name="Zhang B."/>
            <person name="Ji P."/>
            <person name="Sakyi L.B."/>
            <person name="Cui X."/>
            <person name="Yuan T."/>
            <person name="Jiang B."/>
            <person name="Yang W."/>
            <person name="Lam T.T.-Y."/>
            <person name="Chang Q."/>
            <person name="Ding S."/>
            <person name="Wang X."/>
            <person name="Zhu J."/>
            <person name="Ruan X."/>
            <person name="Zhao L."/>
            <person name="Wei J."/>
            <person name="Que T."/>
            <person name="Du C."/>
            <person name="Cheng J."/>
            <person name="Dai P."/>
            <person name="Han X."/>
            <person name="Huang E."/>
            <person name="Gao Y."/>
            <person name="Liu J."/>
            <person name="Shao H."/>
            <person name="Ye R."/>
            <person name="Li L."/>
            <person name="Wei W."/>
            <person name="Wang X."/>
            <person name="Wang C."/>
            <person name="Huo Q."/>
            <person name="Li W."/>
            <person name="Guo W."/>
            <person name="Chen H."/>
            <person name="Chen S."/>
            <person name="Zhou L."/>
            <person name="Zhou L."/>
            <person name="Ni X."/>
            <person name="Tian J."/>
            <person name="Zhou Y."/>
            <person name="Sheng Y."/>
            <person name="Liu T."/>
            <person name="Pan Y."/>
            <person name="Xia L."/>
            <person name="Li J."/>
            <person name="Zhao F."/>
            <person name="Cao W."/>
        </authorList>
    </citation>
    <scope>NUCLEOTIDE SEQUENCE</scope>
    <source>
        <strain evidence="1">Rmic-2018</strain>
        <tissue evidence="1">Larvae</tissue>
    </source>
</reference>
<gene>
    <name evidence="1" type="ORF">HPB51_017882</name>
</gene>
<evidence type="ECO:0000313" key="2">
    <source>
        <dbReference type="Proteomes" id="UP000821866"/>
    </source>
</evidence>
<keyword evidence="2" id="KW-1185">Reference proteome</keyword>